<feature type="transmembrane region" description="Helical" evidence="1">
    <location>
        <begin position="35"/>
        <end position="55"/>
    </location>
</feature>
<dbReference type="OrthoDB" id="163081at2759"/>
<keyword evidence="1" id="KW-0472">Membrane</keyword>
<keyword evidence="1" id="KW-0812">Transmembrane</keyword>
<protein>
    <submittedName>
        <fullName evidence="2">Unnamed protein product</fullName>
    </submittedName>
</protein>
<accession>A0A9W6YCL2</accession>
<name>A0A9W6YCL2_9STRA</name>
<comment type="caution">
    <text evidence="2">The sequence shown here is derived from an EMBL/GenBank/DDBJ whole genome shotgun (WGS) entry which is preliminary data.</text>
</comment>
<dbReference type="Proteomes" id="UP001165121">
    <property type="component" value="Unassembled WGS sequence"/>
</dbReference>
<evidence type="ECO:0000313" key="3">
    <source>
        <dbReference type="Proteomes" id="UP001165121"/>
    </source>
</evidence>
<gene>
    <name evidence="2" type="ORF">Pfra01_002575700</name>
</gene>
<keyword evidence="3" id="KW-1185">Reference proteome</keyword>
<evidence type="ECO:0000256" key="1">
    <source>
        <dbReference type="SAM" id="Phobius"/>
    </source>
</evidence>
<keyword evidence="1" id="KW-1133">Transmembrane helix</keyword>
<dbReference type="AlphaFoldDB" id="A0A9W6YCL2"/>
<reference evidence="2" key="1">
    <citation type="submission" date="2023-04" db="EMBL/GenBank/DDBJ databases">
        <title>Phytophthora fragariaefolia NBRC 109709.</title>
        <authorList>
            <person name="Ichikawa N."/>
            <person name="Sato H."/>
            <person name="Tonouchi N."/>
        </authorList>
    </citation>
    <scope>NUCLEOTIDE SEQUENCE</scope>
    <source>
        <strain evidence="2">NBRC 109709</strain>
    </source>
</reference>
<sequence length="291" mass="31904">MKKQADSTSLAANRTMVAHMLTLLWKNFTLKRRHVGATVFEIALPCLFVLLLGALKHLVDDVAVPAGWSDSSNHDSDTTGTTYNLFDPSGFSLSAIPTELPKWTQYETSVTGLLWYMARLSVVDGVRLNELSTRDYTACTVGVALHGYVDTNSSSESSVPSECGGRVVPYKLAVVPDNAFTREYFTQTMEIWYPRVNLVNDSTSLQVASLRESVAFFDTEDALEEYVKGKSYDSSLENPRIYGGIVFDKYPTDSDIGSFSSIEYTLRLNSTETDSGALGLIPPTNGDAAAL</sequence>
<dbReference type="EMBL" id="BSXT01005061">
    <property type="protein sequence ID" value="GMF59560.1"/>
    <property type="molecule type" value="Genomic_DNA"/>
</dbReference>
<evidence type="ECO:0000313" key="2">
    <source>
        <dbReference type="EMBL" id="GMF59560.1"/>
    </source>
</evidence>
<proteinExistence type="predicted"/>
<organism evidence="2 3">
    <name type="scientific">Phytophthora fragariaefolia</name>
    <dbReference type="NCBI Taxonomy" id="1490495"/>
    <lineage>
        <taxon>Eukaryota</taxon>
        <taxon>Sar</taxon>
        <taxon>Stramenopiles</taxon>
        <taxon>Oomycota</taxon>
        <taxon>Peronosporomycetes</taxon>
        <taxon>Peronosporales</taxon>
        <taxon>Peronosporaceae</taxon>
        <taxon>Phytophthora</taxon>
    </lineage>
</organism>